<keyword evidence="5" id="KW-0055">Arginine biosynthesis</keyword>
<comment type="similarity">
    <text evidence="5">Belongs to the class-III pyridoxal-phosphate-dependent aminotransferase family. ArgD subfamily.</text>
</comment>
<dbReference type="InterPro" id="IPR015422">
    <property type="entry name" value="PyrdxlP-dep_Trfase_small"/>
</dbReference>
<feature type="binding site" evidence="5">
    <location>
        <position position="281"/>
    </location>
    <ligand>
        <name>pyridoxal 5'-phosphate</name>
        <dbReference type="ChEBI" id="CHEBI:597326"/>
    </ligand>
</feature>
<organism evidence="6 7">
    <name type="scientific">Lentihominibacter hominis</name>
    <dbReference type="NCBI Taxonomy" id="2763645"/>
    <lineage>
        <taxon>Bacteria</taxon>
        <taxon>Bacillati</taxon>
        <taxon>Bacillota</taxon>
        <taxon>Clostridia</taxon>
        <taxon>Peptostreptococcales</taxon>
        <taxon>Anaerovoracaceae</taxon>
        <taxon>Lentihominibacter</taxon>
    </lineage>
</organism>
<dbReference type="InterPro" id="IPR004636">
    <property type="entry name" value="AcOrn/SuccOrn_fam"/>
</dbReference>
<dbReference type="RefSeq" id="WP_177269405.1">
    <property type="nucleotide sequence ID" value="NZ_JACRTA010000001.1"/>
</dbReference>
<dbReference type="InterPro" id="IPR049704">
    <property type="entry name" value="Aminotrans_3_PPA_site"/>
</dbReference>
<dbReference type="GO" id="GO:0042802">
    <property type="term" value="F:identical protein binding"/>
    <property type="evidence" value="ECO:0007669"/>
    <property type="project" value="TreeGrafter"/>
</dbReference>
<dbReference type="Pfam" id="PF00202">
    <property type="entry name" value="Aminotran_3"/>
    <property type="match status" value="1"/>
</dbReference>
<feature type="binding site" evidence="5">
    <location>
        <begin position="105"/>
        <end position="106"/>
    </location>
    <ligand>
        <name>pyridoxal 5'-phosphate</name>
        <dbReference type="ChEBI" id="CHEBI:597326"/>
    </ligand>
</feature>
<dbReference type="Gene3D" id="3.40.640.10">
    <property type="entry name" value="Type I PLP-dependent aspartate aminotransferase-like (Major domain)"/>
    <property type="match status" value="1"/>
</dbReference>
<keyword evidence="7" id="KW-1185">Reference proteome</keyword>
<feature type="binding site" evidence="5">
    <location>
        <position position="141"/>
    </location>
    <ligand>
        <name>N(2)-acetyl-L-ornithine</name>
        <dbReference type="ChEBI" id="CHEBI:57805"/>
    </ligand>
</feature>
<comment type="miscellaneous">
    <text evidence="5">May also have succinyldiaminopimelate aminotransferase activity, thus carrying out the corresponding step in lysine biosynthesis.</text>
</comment>
<feature type="modified residue" description="N6-(pyridoxal phosphate)lysine" evidence="5">
    <location>
        <position position="252"/>
    </location>
</feature>
<dbReference type="FunFam" id="3.40.640.10:FF:000004">
    <property type="entry name" value="Acetylornithine aminotransferase"/>
    <property type="match status" value="1"/>
</dbReference>
<dbReference type="GO" id="GO:0005737">
    <property type="term" value="C:cytoplasm"/>
    <property type="evidence" value="ECO:0007669"/>
    <property type="project" value="UniProtKB-SubCell"/>
</dbReference>
<dbReference type="EMBL" id="JACRTA010000001">
    <property type="protein sequence ID" value="MBC8567405.1"/>
    <property type="molecule type" value="Genomic_DNA"/>
</dbReference>
<accession>A0A926I8R9</accession>
<comment type="catalytic activity">
    <reaction evidence="5">
        <text>N(2)-acetyl-L-ornithine + 2-oxoglutarate = N-acetyl-L-glutamate 5-semialdehyde + L-glutamate</text>
        <dbReference type="Rhea" id="RHEA:18049"/>
        <dbReference type="ChEBI" id="CHEBI:16810"/>
        <dbReference type="ChEBI" id="CHEBI:29123"/>
        <dbReference type="ChEBI" id="CHEBI:29985"/>
        <dbReference type="ChEBI" id="CHEBI:57805"/>
        <dbReference type="EC" id="2.6.1.11"/>
    </reaction>
</comment>
<comment type="caution">
    <text evidence="6">The sequence shown here is derived from an EMBL/GenBank/DDBJ whole genome shotgun (WGS) entry which is preliminary data.</text>
</comment>
<keyword evidence="4 5" id="KW-0663">Pyridoxal phosphate</keyword>
<dbReference type="PROSITE" id="PS00600">
    <property type="entry name" value="AA_TRANSFER_CLASS_3"/>
    <property type="match status" value="1"/>
</dbReference>
<dbReference type="InterPro" id="IPR015421">
    <property type="entry name" value="PyrdxlP-dep_Trfase_major"/>
</dbReference>
<dbReference type="CDD" id="cd00610">
    <property type="entry name" value="OAT_like"/>
    <property type="match status" value="1"/>
</dbReference>
<name>A0A926I8R9_9FIRM</name>
<comment type="subcellular location">
    <subcellularLocation>
        <location evidence="5">Cytoplasm</location>
    </subcellularLocation>
</comment>
<dbReference type="InterPro" id="IPR005814">
    <property type="entry name" value="Aminotrans_3"/>
</dbReference>
<dbReference type="PANTHER" id="PTHR11986:SF79">
    <property type="entry name" value="ACETYLORNITHINE AMINOTRANSFERASE, MITOCHONDRIAL"/>
    <property type="match status" value="1"/>
</dbReference>
<evidence type="ECO:0000256" key="3">
    <source>
        <dbReference type="ARBA" id="ARBA00022679"/>
    </source>
</evidence>
<dbReference type="Gene3D" id="3.90.1150.10">
    <property type="entry name" value="Aspartate Aminotransferase, domain 1"/>
    <property type="match status" value="1"/>
</dbReference>
<dbReference type="SUPFAM" id="SSF53383">
    <property type="entry name" value="PLP-dependent transferases"/>
    <property type="match status" value="1"/>
</dbReference>
<dbReference type="PIRSF" id="PIRSF000521">
    <property type="entry name" value="Transaminase_4ab_Lys_Orn"/>
    <property type="match status" value="1"/>
</dbReference>
<evidence type="ECO:0000256" key="4">
    <source>
        <dbReference type="ARBA" id="ARBA00022898"/>
    </source>
</evidence>
<protein>
    <recommendedName>
        <fullName evidence="5">Acetylornithine aminotransferase</fullName>
        <shortName evidence="5">ACOAT</shortName>
        <ecNumber evidence="5">2.6.1.11</ecNumber>
    </recommendedName>
</protein>
<dbReference type="NCBIfam" id="NF002325">
    <property type="entry name" value="PRK01278.1"/>
    <property type="match status" value="1"/>
</dbReference>
<feature type="binding site" evidence="5">
    <location>
        <position position="138"/>
    </location>
    <ligand>
        <name>pyridoxal 5'-phosphate</name>
        <dbReference type="ChEBI" id="CHEBI:597326"/>
    </ligand>
</feature>
<dbReference type="EC" id="2.6.1.11" evidence="5"/>
<dbReference type="PANTHER" id="PTHR11986">
    <property type="entry name" value="AMINOTRANSFERASE CLASS III"/>
    <property type="match status" value="1"/>
</dbReference>
<keyword evidence="5" id="KW-0963">Cytoplasm</keyword>
<evidence type="ECO:0000256" key="2">
    <source>
        <dbReference type="ARBA" id="ARBA00022605"/>
    </source>
</evidence>
<comment type="cofactor">
    <cofactor evidence="5">
        <name>pyridoxal 5'-phosphate</name>
        <dbReference type="ChEBI" id="CHEBI:597326"/>
    </cofactor>
    <text evidence="5">Binds 1 pyridoxal phosphate per subunit.</text>
</comment>
<feature type="binding site" evidence="5">
    <location>
        <position position="280"/>
    </location>
    <ligand>
        <name>N(2)-acetyl-L-ornithine</name>
        <dbReference type="ChEBI" id="CHEBI:57805"/>
    </ligand>
</feature>
<dbReference type="GO" id="GO:0030170">
    <property type="term" value="F:pyridoxal phosphate binding"/>
    <property type="evidence" value="ECO:0007669"/>
    <property type="project" value="InterPro"/>
</dbReference>
<sequence>MNSSEIKKLDKEKIVSTYSRYDLVADSGKGACCISADGRKYIDFTAGIGVNSLGFCDDGWVEAVTSQLKKLQHVSNLFYTQPQVEVADILTARTGMKKVFFGNSGAEANEAAIKTARKYGTVNKGENANKIITLNNSFHGRTMATITATGQADYHKFFTPFLGGFDYCDANDIKQLESMVSSDTCAIMMEMIQGEGGVLNLDEAFVKAAEKLCREKDMLFIIDEVQTGIGRSGKLFAYEYFGVKPDIVTFAKGIGGGLPIGGAVFSEKCCDVLEPGNHGTTYGGNPVACAGALEVLKRIDDDFLEKVAEKSQYIREKLMELPQVKSVSGMGLMLGVEIEGKEAGQVVKDALKEGLMILTAKDKVRMLPPLTITYDEINEGIKILKKALA</sequence>
<keyword evidence="1 5" id="KW-0032">Aminotransferase</keyword>
<comment type="pathway">
    <text evidence="5">Amino-acid biosynthesis; L-arginine biosynthesis; N(2)-acetyl-L-ornithine from L-glutamate: step 4/4.</text>
</comment>
<dbReference type="HAMAP" id="MF_01107">
    <property type="entry name" value="ArgD_aminotrans_3"/>
    <property type="match status" value="1"/>
</dbReference>
<evidence type="ECO:0000256" key="1">
    <source>
        <dbReference type="ARBA" id="ARBA00022576"/>
    </source>
</evidence>
<gene>
    <name evidence="5" type="primary">argD</name>
    <name evidence="6" type="ORF">H8692_01355</name>
</gene>
<feature type="binding site" evidence="5">
    <location>
        <begin position="223"/>
        <end position="226"/>
    </location>
    <ligand>
        <name>pyridoxal 5'-phosphate</name>
        <dbReference type="ChEBI" id="CHEBI:597326"/>
    </ligand>
</feature>
<dbReference type="Proteomes" id="UP000610862">
    <property type="component" value="Unassembled WGS sequence"/>
</dbReference>
<evidence type="ECO:0000313" key="6">
    <source>
        <dbReference type="EMBL" id="MBC8567405.1"/>
    </source>
</evidence>
<proteinExistence type="inferred from homology"/>
<evidence type="ECO:0000313" key="7">
    <source>
        <dbReference type="Proteomes" id="UP000610862"/>
    </source>
</evidence>
<dbReference type="InterPro" id="IPR015424">
    <property type="entry name" value="PyrdxlP-dep_Trfase"/>
</dbReference>
<dbReference type="AlphaFoldDB" id="A0A926I8R9"/>
<keyword evidence="3 5" id="KW-0808">Transferase</keyword>
<dbReference type="InterPro" id="IPR050103">
    <property type="entry name" value="Class-III_PLP-dep_AT"/>
</dbReference>
<dbReference type="GO" id="GO:0003992">
    <property type="term" value="F:N2-acetyl-L-ornithine:2-oxoglutarate 5-aminotransferase activity"/>
    <property type="evidence" value="ECO:0007669"/>
    <property type="project" value="UniProtKB-UniRule"/>
</dbReference>
<keyword evidence="2 5" id="KW-0028">Amino-acid biosynthesis</keyword>
<dbReference type="GO" id="GO:0006526">
    <property type="term" value="P:L-arginine biosynthetic process"/>
    <property type="evidence" value="ECO:0007669"/>
    <property type="project" value="UniProtKB-UniRule"/>
</dbReference>
<reference evidence="6" key="1">
    <citation type="submission" date="2020-08" db="EMBL/GenBank/DDBJ databases">
        <title>Genome public.</title>
        <authorList>
            <person name="Liu C."/>
            <person name="Sun Q."/>
        </authorList>
    </citation>
    <scope>NUCLEOTIDE SEQUENCE</scope>
    <source>
        <strain evidence="6">NSJ-24</strain>
    </source>
</reference>
<comment type="subunit">
    <text evidence="5">Homodimer.</text>
</comment>
<dbReference type="NCBIfam" id="TIGR00707">
    <property type="entry name" value="argD"/>
    <property type="match status" value="1"/>
</dbReference>
<evidence type="ECO:0000256" key="5">
    <source>
        <dbReference type="HAMAP-Rule" id="MF_01107"/>
    </source>
</evidence>